<comment type="caution">
    <text evidence="1">The sequence shown here is derived from an EMBL/GenBank/DDBJ whole genome shotgun (WGS) entry which is preliminary data.</text>
</comment>
<dbReference type="Proteomes" id="UP000799754">
    <property type="component" value="Unassembled WGS sequence"/>
</dbReference>
<reference evidence="1" key="1">
    <citation type="journal article" date="2020" name="Stud. Mycol.">
        <title>101 Dothideomycetes genomes: a test case for predicting lifestyles and emergence of pathogens.</title>
        <authorList>
            <person name="Haridas S."/>
            <person name="Albert R."/>
            <person name="Binder M."/>
            <person name="Bloem J."/>
            <person name="Labutti K."/>
            <person name="Salamov A."/>
            <person name="Andreopoulos B."/>
            <person name="Baker S."/>
            <person name="Barry K."/>
            <person name="Bills G."/>
            <person name="Bluhm B."/>
            <person name="Cannon C."/>
            <person name="Castanera R."/>
            <person name="Culley D."/>
            <person name="Daum C."/>
            <person name="Ezra D."/>
            <person name="Gonzalez J."/>
            <person name="Henrissat B."/>
            <person name="Kuo A."/>
            <person name="Liang C."/>
            <person name="Lipzen A."/>
            <person name="Lutzoni F."/>
            <person name="Magnuson J."/>
            <person name="Mondo S."/>
            <person name="Nolan M."/>
            <person name="Ohm R."/>
            <person name="Pangilinan J."/>
            <person name="Park H.-J."/>
            <person name="Ramirez L."/>
            <person name="Alfaro M."/>
            <person name="Sun H."/>
            <person name="Tritt A."/>
            <person name="Yoshinaga Y."/>
            <person name="Zwiers L.-H."/>
            <person name="Turgeon B."/>
            <person name="Goodwin S."/>
            <person name="Spatafora J."/>
            <person name="Crous P."/>
            <person name="Grigoriev I."/>
        </authorList>
    </citation>
    <scope>NUCLEOTIDE SEQUENCE</scope>
    <source>
        <strain evidence="1">CBS 525.71</strain>
    </source>
</reference>
<evidence type="ECO:0000313" key="2">
    <source>
        <dbReference type="Proteomes" id="UP000799754"/>
    </source>
</evidence>
<sequence length="158" mass="18781">MRLLYLDLTAQTWRLENFHGKPIPFYAVLSHTWGEDNEETSFEDFEIWTCKLDISSKPGCDKLRFCHKLANETELRYLWIDTCCIKKSDSSEFQRSLNSMFYWYQKASRCFVYLSDMTFDDFGWEKFAQNGWFARCWTAGARRAEIGTLSSEGWLPNR</sequence>
<dbReference type="EMBL" id="MU006712">
    <property type="protein sequence ID" value="KAF2628635.1"/>
    <property type="molecule type" value="Genomic_DNA"/>
</dbReference>
<evidence type="ECO:0000313" key="1">
    <source>
        <dbReference type="EMBL" id="KAF2628635.1"/>
    </source>
</evidence>
<name>A0ACB6S317_9PLEO</name>
<gene>
    <name evidence="1" type="ORF">BU25DRAFT_466388</name>
</gene>
<proteinExistence type="predicted"/>
<keyword evidence="2" id="KW-1185">Reference proteome</keyword>
<accession>A0ACB6S317</accession>
<organism evidence="1 2">
    <name type="scientific">Macroventuria anomochaeta</name>
    <dbReference type="NCBI Taxonomy" id="301207"/>
    <lineage>
        <taxon>Eukaryota</taxon>
        <taxon>Fungi</taxon>
        <taxon>Dikarya</taxon>
        <taxon>Ascomycota</taxon>
        <taxon>Pezizomycotina</taxon>
        <taxon>Dothideomycetes</taxon>
        <taxon>Pleosporomycetidae</taxon>
        <taxon>Pleosporales</taxon>
        <taxon>Pleosporineae</taxon>
        <taxon>Didymellaceae</taxon>
        <taxon>Macroventuria</taxon>
    </lineage>
</organism>
<protein>
    <submittedName>
        <fullName evidence="1">Uncharacterized protein</fullName>
    </submittedName>
</protein>